<dbReference type="PROSITE" id="PS50866">
    <property type="entry name" value="GOLD"/>
    <property type="match status" value="1"/>
</dbReference>
<keyword evidence="3 7" id="KW-0812">Transmembrane</keyword>
<keyword evidence="13" id="KW-1185">Reference proteome</keyword>
<dbReference type="PANTHER" id="PTHR22811">
    <property type="entry name" value="TRANSMEMBRANE EMP24 DOMAIN-CONTAINING PROTEIN"/>
    <property type="match status" value="1"/>
</dbReference>
<dbReference type="KEGG" id="bdi:100841806"/>
<dbReference type="GeneID" id="100841806"/>
<gene>
    <name evidence="12" type="primary">LOC100841806</name>
    <name evidence="11" type="ORF">BRADI_1g63575v3</name>
</gene>
<comment type="subcellular location">
    <subcellularLocation>
        <location evidence="1 7">Membrane</location>
        <topology evidence="1 7">Single-pass type I membrane protein</topology>
    </subcellularLocation>
</comment>
<evidence type="ECO:0000313" key="13">
    <source>
        <dbReference type="Proteomes" id="UP000008810"/>
    </source>
</evidence>
<feature type="compositionally biased region" description="Low complexity" evidence="8">
    <location>
        <begin position="9"/>
        <end position="21"/>
    </location>
</feature>
<reference evidence="11 12" key="1">
    <citation type="journal article" date="2010" name="Nature">
        <title>Genome sequencing and analysis of the model grass Brachypodium distachyon.</title>
        <authorList>
            <consortium name="International Brachypodium Initiative"/>
        </authorList>
    </citation>
    <scope>NUCLEOTIDE SEQUENCE [LARGE SCALE GENOMIC DNA]</scope>
    <source>
        <strain evidence="11 12">Bd21</strain>
    </source>
</reference>
<reference evidence="12" key="3">
    <citation type="submission" date="2018-08" db="UniProtKB">
        <authorList>
            <consortium name="EnsemblPlants"/>
        </authorList>
    </citation>
    <scope>IDENTIFICATION</scope>
    <source>
        <strain evidence="12">cv. Bd21</strain>
    </source>
</reference>
<evidence type="ECO:0000313" key="12">
    <source>
        <dbReference type="EnsemblPlants" id="PNT77485"/>
    </source>
</evidence>
<keyword evidence="6 9" id="KW-0472">Membrane</keyword>
<evidence type="ECO:0000256" key="3">
    <source>
        <dbReference type="ARBA" id="ARBA00022692"/>
    </source>
</evidence>
<keyword evidence="5 9" id="KW-1133">Transmembrane helix</keyword>
<dbReference type="GO" id="GO:0030134">
    <property type="term" value="C:COPII-coated ER to Golgi transport vesicle"/>
    <property type="evidence" value="ECO:0000318"/>
    <property type="project" value="GO_Central"/>
</dbReference>
<dbReference type="GO" id="GO:0007030">
    <property type="term" value="P:Golgi organization"/>
    <property type="evidence" value="ECO:0000318"/>
    <property type="project" value="GO_Central"/>
</dbReference>
<dbReference type="STRING" id="15368.A0A2K2DT80"/>
<evidence type="ECO:0000256" key="5">
    <source>
        <dbReference type="ARBA" id="ARBA00022989"/>
    </source>
</evidence>
<feature type="transmembrane region" description="Helical" evidence="9">
    <location>
        <begin position="221"/>
        <end position="240"/>
    </location>
</feature>
<accession>A0A2K2DT80</accession>
<dbReference type="EMBL" id="CM000880">
    <property type="protein sequence ID" value="PNT77485.1"/>
    <property type="molecule type" value="Genomic_DNA"/>
</dbReference>
<reference evidence="11" key="2">
    <citation type="submission" date="2017-06" db="EMBL/GenBank/DDBJ databases">
        <title>WGS assembly of Brachypodium distachyon.</title>
        <authorList>
            <consortium name="The International Brachypodium Initiative"/>
            <person name="Lucas S."/>
            <person name="Harmon-Smith M."/>
            <person name="Lail K."/>
            <person name="Tice H."/>
            <person name="Grimwood J."/>
            <person name="Bruce D."/>
            <person name="Barry K."/>
            <person name="Shu S."/>
            <person name="Lindquist E."/>
            <person name="Wang M."/>
            <person name="Pitluck S."/>
            <person name="Vogel J.P."/>
            <person name="Garvin D.F."/>
            <person name="Mockler T.C."/>
            <person name="Schmutz J."/>
            <person name="Rokhsar D."/>
            <person name="Bevan M.W."/>
        </authorList>
    </citation>
    <scope>NUCLEOTIDE SEQUENCE</scope>
    <source>
        <strain evidence="11">Bd21</strain>
    </source>
</reference>
<dbReference type="GO" id="GO:0016020">
    <property type="term" value="C:membrane"/>
    <property type="evidence" value="ECO:0007669"/>
    <property type="project" value="UniProtKB-SubCell"/>
</dbReference>
<dbReference type="Pfam" id="PF01105">
    <property type="entry name" value="EMP24_GP25L"/>
    <property type="match status" value="1"/>
</dbReference>
<dbReference type="GO" id="GO:0005793">
    <property type="term" value="C:endoplasmic reticulum-Golgi intermediate compartment"/>
    <property type="evidence" value="ECO:0000318"/>
    <property type="project" value="GO_Central"/>
</dbReference>
<dbReference type="Proteomes" id="UP000008810">
    <property type="component" value="Chromosome 1"/>
</dbReference>
<evidence type="ECO:0000256" key="2">
    <source>
        <dbReference type="ARBA" id="ARBA00007104"/>
    </source>
</evidence>
<dbReference type="GO" id="GO:0006886">
    <property type="term" value="P:intracellular protein transport"/>
    <property type="evidence" value="ECO:0000318"/>
    <property type="project" value="GO_Central"/>
</dbReference>
<protein>
    <recommendedName>
        <fullName evidence="10">GOLD domain-containing protein</fullName>
    </recommendedName>
</protein>
<dbReference type="InterPro" id="IPR009038">
    <property type="entry name" value="GOLD_dom"/>
</dbReference>
<evidence type="ECO:0000259" key="10">
    <source>
        <dbReference type="PROSITE" id="PS50866"/>
    </source>
</evidence>
<evidence type="ECO:0000256" key="4">
    <source>
        <dbReference type="ARBA" id="ARBA00022729"/>
    </source>
</evidence>
<sequence length="250" mass="27054">MCSNESRLSRTGASTAARSRSHASQMSTLTRLIAAILLSAAVVVEPLVFDVPSGSSKCLTEFLGRGGHSHVSYRVAEASSRSAVSMRVTGPDGEELHLTEGVDGAGEFMFEAAEGGSYIACFWTPHYERRAMVSVDVQWNANIRAPHTEGPLITFLRARAEGPLPAVNLATAKKGSTDYIAELKNLEDSARLIHEEMISLGGREGEMQRLNESTAVRICSFTLMSLAVCAGVAALQLWHLKAFFQKLRIL</sequence>
<comment type="similarity">
    <text evidence="2 7">Belongs to the EMP24/GP25L family.</text>
</comment>
<dbReference type="SMART" id="SM01190">
    <property type="entry name" value="EMP24_GP25L"/>
    <property type="match status" value="1"/>
</dbReference>
<organism evidence="11">
    <name type="scientific">Brachypodium distachyon</name>
    <name type="common">Purple false brome</name>
    <name type="synonym">Trachynia distachya</name>
    <dbReference type="NCBI Taxonomy" id="15368"/>
    <lineage>
        <taxon>Eukaryota</taxon>
        <taxon>Viridiplantae</taxon>
        <taxon>Streptophyta</taxon>
        <taxon>Embryophyta</taxon>
        <taxon>Tracheophyta</taxon>
        <taxon>Spermatophyta</taxon>
        <taxon>Magnoliopsida</taxon>
        <taxon>Liliopsida</taxon>
        <taxon>Poales</taxon>
        <taxon>Poaceae</taxon>
        <taxon>BOP clade</taxon>
        <taxon>Pooideae</taxon>
        <taxon>Stipodae</taxon>
        <taxon>Brachypodieae</taxon>
        <taxon>Brachypodium</taxon>
    </lineage>
</organism>
<evidence type="ECO:0000256" key="1">
    <source>
        <dbReference type="ARBA" id="ARBA00004479"/>
    </source>
</evidence>
<evidence type="ECO:0000256" key="8">
    <source>
        <dbReference type="SAM" id="MobiDB-lite"/>
    </source>
</evidence>
<dbReference type="EnsemblPlants" id="PNT77485">
    <property type="protein sequence ID" value="PNT77485"/>
    <property type="gene ID" value="BRADI_1g63575v3"/>
</dbReference>
<dbReference type="GO" id="GO:0005783">
    <property type="term" value="C:endoplasmic reticulum"/>
    <property type="evidence" value="ECO:0000318"/>
    <property type="project" value="GO_Central"/>
</dbReference>
<keyword evidence="4" id="KW-0732">Signal</keyword>
<proteinExistence type="inferred from homology"/>
<dbReference type="InterPro" id="IPR015720">
    <property type="entry name" value="Emp24-like"/>
</dbReference>
<dbReference type="GO" id="GO:0006888">
    <property type="term" value="P:endoplasmic reticulum to Golgi vesicle-mediated transport"/>
    <property type="evidence" value="ECO:0000318"/>
    <property type="project" value="GO_Central"/>
</dbReference>
<name>A0A2K2DT80_BRADI</name>
<evidence type="ECO:0000256" key="9">
    <source>
        <dbReference type="SAM" id="Phobius"/>
    </source>
</evidence>
<dbReference type="AlphaFoldDB" id="A0A2K2DT80"/>
<dbReference type="GO" id="GO:0005794">
    <property type="term" value="C:Golgi apparatus"/>
    <property type="evidence" value="ECO:0000318"/>
    <property type="project" value="GO_Central"/>
</dbReference>
<dbReference type="RefSeq" id="XP_010230159.3">
    <property type="nucleotide sequence ID" value="XM_010231857.3"/>
</dbReference>
<dbReference type="Gramene" id="PNT77485">
    <property type="protein sequence ID" value="PNT77485"/>
    <property type="gene ID" value="BRADI_1g63575v3"/>
</dbReference>
<evidence type="ECO:0000313" key="11">
    <source>
        <dbReference type="EMBL" id="PNT77485.1"/>
    </source>
</evidence>
<feature type="region of interest" description="Disordered" evidence="8">
    <location>
        <begin position="1"/>
        <end position="21"/>
    </location>
</feature>
<evidence type="ECO:0000256" key="7">
    <source>
        <dbReference type="RuleBase" id="RU003827"/>
    </source>
</evidence>
<dbReference type="OrthoDB" id="759142at2759"/>
<evidence type="ECO:0000256" key="6">
    <source>
        <dbReference type="ARBA" id="ARBA00023136"/>
    </source>
</evidence>
<feature type="domain" description="GOLD" evidence="10">
    <location>
        <begin position="56"/>
        <end position="143"/>
    </location>
</feature>